<dbReference type="OrthoDB" id="4569168at2"/>
<sequence>MFDETPISWEDFKARRPSDAENAARLADLVRRARTVRAHGWDDYRYVWSSGEVAGVAYLLDDEDVLRDADETADSVLSRYACDLFGVTGGHDDIAAGHPGTRAWFDHARQEAER</sequence>
<dbReference type="AlphaFoldDB" id="Q5YMQ1"/>
<evidence type="ECO:0000313" key="2">
    <source>
        <dbReference type="Proteomes" id="UP000006820"/>
    </source>
</evidence>
<organism evidence="1 2">
    <name type="scientific">Nocardia farcinica (strain IFM 10152)</name>
    <dbReference type="NCBI Taxonomy" id="247156"/>
    <lineage>
        <taxon>Bacteria</taxon>
        <taxon>Bacillati</taxon>
        <taxon>Actinomycetota</taxon>
        <taxon>Actinomycetes</taxon>
        <taxon>Mycobacteriales</taxon>
        <taxon>Nocardiaceae</taxon>
        <taxon>Nocardia</taxon>
    </lineage>
</organism>
<name>Q5YMQ1_NOCFA</name>
<dbReference type="Proteomes" id="UP000006820">
    <property type="component" value="Plasmid pNF1"/>
</dbReference>
<evidence type="ECO:0000313" key="1">
    <source>
        <dbReference type="EMBL" id="BAD60540.1"/>
    </source>
</evidence>
<keyword evidence="2" id="KW-1185">Reference proteome</keyword>
<accession>Q5YMQ1</accession>
<dbReference type="EMBL" id="AP006619">
    <property type="protein sequence ID" value="BAD60540.1"/>
    <property type="molecule type" value="Genomic_DNA"/>
</dbReference>
<dbReference type="HOGENOM" id="CLU_2118510_0_0_11"/>
<gene>
    <name evidence="1" type="ordered locus">PNF1_150</name>
</gene>
<protein>
    <submittedName>
        <fullName evidence="1">Uncharacterized protein</fullName>
    </submittedName>
</protein>
<keyword evidence="1" id="KW-0614">Plasmid</keyword>
<dbReference type="RefSeq" id="WP_011212222.1">
    <property type="nucleotide sequence ID" value="NC_006362.1"/>
</dbReference>
<dbReference type="KEGG" id="nfa:PNF1_150"/>
<proteinExistence type="predicted"/>
<reference evidence="1 2" key="1">
    <citation type="journal article" date="2004" name="Proc. Natl. Acad. Sci. U.S.A.">
        <title>The complete genomic sequence of Nocardia farcinica IFM 10152.</title>
        <authorList>
            <person name="Ishikawa J."/>
            <person name="Yamashita A."/>
            <person name="Mikami Y."/>
            <person name="Hoshino Y."/>
            <person name="Kurita H."/>
            <person name="Hotta K."/>
            <person name="Shiba T."/>
            <person name="Hattori M."/>
        </authorList>
    </citation>
    <scope>NUCLEOTIDE SEQUENCE [LARGE SCALE GENOMIC DNA]</scope>
    <source>
        <strain evidence="1 2">IFM 10152</strain>
        <plasmid evidence="2">Plasmid pNF1</plasmid>
    </source>
</reference>
<dbReference type="GeneID" id="61136247"/>
<geneLocation type="plasmid" evidence="1 2">
    <name>pNF1</name>
</geneLocation>
<dbReference type="eggNOG" id="ENOG5031VQA">
    <property type="taxonomic scope" value="Bacteria"/>
</dbReference>